<proteinExistence type="predicted"/>
<keyword evidence="1" id="KW-0732">Signal</keyword>
<reference evidence="2 3" key="1">
    <citation type="submission" date="2020-01" db="EMBL/GenBank/DDBJ databases">
        <title>Investigation of new actinobacteria for the biodesulphurisation of diesel fuel.</title>
        <authorList>
            <person name="Athi Narayanan S.M."/>
        </authorList>
    </citation>
    <scope>NUCLEOTIDE SEQUENCE [LARGE SCALE GENOMIC DNA]</scope>
    <source>
        <strain evidence="2 3">213E</strain>
    </source>
</reference>
<dbReference type="Proteomes" id="UP000466307">
    <property type="component" value="Unassembled WGS sequence"/>
</dbReference>
<dbReference type="Pfam" id="PF20550">
    <property type="entry name" value="DUF6764"/>
    <property type="match status" value="1"/>
</dbReference>
<sequence length="138" mass="13035">MITAKRATVGFFIAAAGAGAIVVGAGHAAAAPQVCPGLPGQTTQQSHCSAQSSPNGLSLAVADGGGVARSAATGFAGPAAIAIGPGASVQMNGIKPGLAIGIAGPNASVVIDGKNAPVCTGPGFAFGGDFQTLKGCRH</sequence>
<accession>A0A7K3LU26</accession>
<evidence type="ECO:0008006" key="4">
    <source>
        <dbReference type="Google" id="ProtNLM"/>
    </source>
</evidence>
<dbReference type="EMBL" id="JAADZU010000081">
    <property type="protein sequence ID" value="NDK91742.1"/>
    <property type="molecule type" value="Genomic_DNA"/>
</dbReference>
<dbReference type="RefSeq" id="WP_059037706.1">
    <property type="nucleotide sequence ID" value="NZ_JAADZU010000081.1"/>
</dbReference>
<evidence type="ECO:0000313" key="3">
    <source>
        <dbReference type="Proteomes" id="UP000466307"/>
    </source>
</evidence>
<feature type="signal peptide" evidence="1">
    <location>
        <begin position="1"/>
        <end position="30"/>
    </location>
</feature>
<name>A0A7K3LU26_9ACTN</name>
<protein>
    <recommendedName>
        <fullName evidence="4">Protein kinase</fullName>
    </recommendedName>
</protein>
<gene>
    <name evidence="2" type="ORF">GYA93_19505</name>
</gene>
<evidence type="ECO:0000313" key="2">
    <source>
        <dbReference type="EMBL" id="NDK91742.1"/>
    </source>
</evidence>
<organism evidence="2 3">
    <name type="scientific">Gordonia desulfuricans</name>
    <dbReference type="NCBI Taxonomy" id="89051"/>
    <lineage>
        <taxon>Bacteria</taxon>
        <taxon>Bacillati</taxon>
        <taxon>Actinomycetota</taxon>
        <taxon>Actinomycetes</taxon>
        <taxon>Mycobacteriales</taxon>
        <taxon>Gordoniaceae</taxon>
        <taxon>Gordonia</taxon>
    </lineage>
</organism>
<dbReference type="AlphaFoldDB" id="A0A7K3LU26"/>
<keyword evidence="3" id="KW-1185">Reference proteome</keyword>
<feature type="chain" id="PRO_5029524747" description="Protein kinase" evidence="1">
    <location>
        <begin position="31"/>
        <end position="138"/>
    </location>
</feature>
<comment type="caution">
    <text evidence="2">The sequence shown here is derived from an EMBL/GenBank/DDBJ whole genome shotgun (WGS) entry which is preliminary data.</text>
</comment>
<dbReference type="InterPro" id="IPR046652">
    <property type="entry name" value="DUF6764"/>
</dbReference>
<evidence type="ECO:0000256" key="1">
    <source>
        <dbReference type="SAM" id="SignalP"/>
    </source>
</evidence>